<dbReference type="GO" id="GO:0016787">
    <property type="term" value="F:hydrolase activity"/>
    <property type="evidence" value="ECO:0007669"/>
    <property type="project" value="UniProtKB-UniRule"/>
</dbReference>
<dbReference type="PROSITE" id="PS51635">
    <property type="entry name" value="PNPLA"/>
    <property type="match status" value="1"/>
</dbReference>
<dbReference type="InterPro" id="IPR016035">
    <property type="entry name" value="Acyl_Trfase/lysoPLipase"/>
</dbReference>
<dbReference type="SUPFAM" id="SSF52540">
    <property type="entry name" value="P-loop containing nucleoside triphosphate hydrolases"/>
    <property type="match status" value="1"/>
</dbReference>
<dbReference type="Pfam" id="PF01734">
    <property type="entry name" value="Patatin"/>
    <property type="match status" value="1"/>
</dbReference>
<keyword evidence="3 4" id="KW-0443">Lipid metabolism</keyword>
<dbReference type="InterPro" id="IPR025669">
    <property type="entry name" value="AAA_dom"/>
</dbReference>
<proteinExistence type="predicted"/>
<dbReference type="Pfam" id="PF13614">
    <property type="entry name" value="AAA_31"/>
    <property type="match status" value="1"/>
</dbReference>
<dbReference type="InterPro" id="IPR027417">
    <property type="entry name" value="P-loop_NTPase"/>
</dbReference>
<reference evidence="6 7" key="1">
    <citation type="submission" date="2017-10" db="EMBL/GenBank/DDBJ databases">
        <title>Novel microbial diversity and functional potential in the marine mammal oral microbiome.</title>
        <authorList>
            <person name="Dudek N.K."/>
            <person name="Sun C.L."/>
            <person name="Burstein D."/>
            <person name="Kantor R.S."/>
            <person name="Aliaga Goltsman D.S."/>
            <person name="Bik E.M."/>
            <person name="Thomas B.C."/>
            <person name="Banfield J.F."/>
            <person name="Relman D.A."/>
        </authorList>
    </citation>
    <scope>NUCLEOTIDE SEQUENCE [LARGE SCALE GENOMIC DNA]</scope>
    <source>
        <strain evidence="6">DOLJORAL78_47_16</strain>
    </source>
</reference>
<dbReference type="Proteomes" id="UP000230821">
    <property type="component" value="Unassembled WGS sequence"/>
</dbReference>
<evidence type="ECO:0000256" key="1">
    <source>
        <dbReference type="ARBA" id="ARBA00022801"/>
    </source>
</evidence>
<dbReference type="EMBL" id="PDSK01000093">
    <property type="protein sequence ID" value="PIE33918.1"/>
    <property type="molecule type" value="Genomic_DNA"/>
</dbReference>
<evidence type="ECO:0000259" key="5">
    <source>
        <dbReference type="PROSITE" id="PS51635"/>
    </source>
</evidence>
<evidence type="ECO:0000256" key="2">
    <source>
        <dbReference type="ARBA" id="ARBA00022963"/>
    </source>
</evidence>
<comment type="caution">
    <text evidence="4">Lacks conserved residue(s) required for the propagation of feature annotation.</text>
</comment>
<evidence type="ECO:0000313" key="6">
    <source>
        <dbReference type="EMBL" id="PIE33918.1"/>
    </source>
</evidence>
<feature type="domain" description="PNPLA" evidence="5">
    <location>
        <begin position="238"/>
        <end position="401"/>
    </location>
</feature>
<sequence>MIMCQWLRCISMNKVFTLYSSEKKIGKTAIGINLGVSLINETQKSVIFVDFDSPAEGTPAWSMLKLPSSHVLPIQELTDALIEKYLQVHSSHISVLVVDSADLQSERSSGTFVKTLLTLLLKRFQYVIIDISAHMTALTHEVFDKTDIFIVMTSSAEYEQPIGIIGHHNFRIVVNRHGTVQERAAQTHPRQYILPNDSLTLDAFQASGVPFVIQAPYRRVSQVIGRLARDVGEKRFGLALTGGAALGLTQIGVLDVLERDRITIDMMTGSSFGALIGAAHAAGVEIRKMTQLILEWGRSCHVLSRWSWRRMFTKQFFQDTGLDGLCHALLGDIYFDDLPIPFSVMAIDTRTGANVIFREGKVLDAIKASMRIPDLFIPFKQTESYLIDGSVIYPIPILPLKQMGADITTAIIVTPTPTESQEFFRQRTKSRRVGEQRAMRQNYALVAATFDGLMDQLSDTAKQTEPIEPIPPDVLILPDMKGISWRDFHQASTLIERGAQAAEQVISNIETLKWG</sequence>
<protein>
    <recommendedName>
        <fullName evidence="5">PNPLA domain-containing protein</fullName>
    </recommendedName>
</protein>
<comment type="caution">
    <text evidence="6">The sequence shown here is derived from an EMBL/GenBank/DDBJ whole genome shotgun (WGS) entry which is preliminary data.</text>
</comment>
<accession>A0A2G6KE15</accession>
<organism evidence="6 7">
    <name type="scientific">candidate division KSB3 bacterium</name>
    <dbReference type="NCBI Taxonomy" id="2044937"/>
    <lineage>
        <taxon>Bacteria</taxon>
        <taxon>candidate division KSB3</taxon>
    </lineage>
</organism>
<feature type="active site" description="Proton acceptor" evidence="4">
    <location>
        <position position="388"/>
    </location>
</feature>
<dbReference type="InterPro" id="IPR050301">
    <property type="entry name" value="NTE"/>
</dbReference>
<evidence type="ECO:0000256" key="3">
    <source>
        <dbReference type="ARBA" id="ARBA00023098"/>
    </source>
</evidence>
<evidence type="ECO:0000256" key="4">
    <source>
        <dbReference type="PROSITE-ProRule" id="PRU01161"/>
    </source>
</evidence>
<gene>
    <name evidence="6" type="ORF">CSA56_09520</name>
</gene>
<dbReference type="GO" id="GO:0016042">
    <property type="term" value="P:lipid catabolic process"/>
    <property type="evidence" value="ECO:0007669"/>
    <property type="project" value="UniProtKB-UniRule"/>
</dbReference>
<keyword evidence="1 4" id="KW-0378">Hydrolase</keyword>
<dbReference type="Gene3D" id="3.40.50.300">
    <property type="entry name" value="P-loop containing nucleotide triphosphate hydrolases"/>
    <property type="match status" value="1"/>
</dbReference>
<feature type="short sequence motif" description="GXSXG" evidence="4">
    <location>
        <begin position="269"/>
        <end position="273"/>
    </location>
</feature>
<dbReference type="PANTHER" id="PTHR14226">
    <property type="entry name" value="NEUROPATHY TARGET ESTERASE/SWISS CHEESE D.MELANOGASTER"/>
    <property type="match status" value="1"/>
</dbReference>
<name>A0A2G6KE15_9BACT</name>
<dbReference type="Gene3D" id="3.40.1090.10">
    <property type="entry name" value="Cytosolic phospholipase A2 catalytic domain"/>
    <property type="match status" value="2"/>
</dbReference>
<feature type="active site" description="Nucleophile" evidence="4">
    <location>
        <position position="271"/>
    </location>
</feature>
<dbReference type="PANTHER" id="PTHR14226:SF76">
    <property type="entry name" value="NTE FAMILY PROTEIN RSSA"/>
    <property type="match status" value="1"/>
</dbReference>
<keyword evidence="2 4" id="KW-0442">Lipid degradation</keyword>
<dbReference type="SUPFAM" id="SSF52151">
    <property type="entry name" value="FabD/lysophospholipase-like"/>
    <property type="match status" value="1"/>
</dbReference>
<evidence type="ECO:0000313" key="7">
    <source>
        <dbReference type="Proteomes" id="UP000230821"/>
    </source>
</evidence>
<dbReference type="InterPro" id="IPR002641">
    <property type="entry name" value="PNPLA_dom"/>
</dbReference>
<dbReference type="AlphaFoldDB" id="A0A2G6KE15"/>